<evidence type="ECO:0000256" key="4">
    <source>
        <dbReference type="SAM" id="Coils"/>
    </source>
</evidence>
<dbReference type="AlphaFoldDB" id="A0A7J7FK86"/>
<dbReference type="Gene3D" id="1.20.5.170">
    <property type="match status" value="1"/>
</dbReference>
<dbReference type="Pfam" id="PF00038">
    <property type="entry name" value="Filament"/>
    <property type="match status" value="1"/>
</dbReference>
<evidence type="ECO:0000313" key="6">
    <source>
        <dbReference type="EMBL" id="KAF5928482.1"/>
    </source>
</evidence>
<feature type="domain" description="IF rod" evidence="5">
    <location>
        <begin position="142"/>
        <end position="192"/>
    </location>
</feature>
<keyword evidence="1" id="KW-0416">Keratin</keyword>
<dbReference type="PROSITE" id="PS51842">
    <property type="entry name" value="IF_ROD_2"/>
    <property type="match status" value="1"/>
</dbReference>
<dbReference type="GO" id="GO:0030280">
    <property type="term" value="F:structural constituent of skin epidermis"/>
    <property type="evidence" value="ECO:0007669"/>
    <property type="project" value="TreeGrafter"/>
</dbReference>
<dbReference type="PANTHER" id="PTHR45616:SF38">
    <property type="entry name" value="KERATIN, TYPE II CYTOSKELETAL 3"/>
    <property type="match status" value="1"/>
</dbReference>
<evidence type="ECO:0000256" key="3">
    <source>
        <dbReference type="ARBA" id="ARBA00023054"/>
    </source>
</evidence>
<evidence type="ECO:0000259" key="5">
    <source>
        <dbReference type="PROSITE" id="PS51842"/>
    </source>
</evidence>
<sequence>MRGRAEELHTGASFRGWGETEVTSCELLSVMLVNGSGLWPIDLQNQARDPAQEGMRWCGTEYPLCRGKKCKVPSWGPHLDHCGVLGVPFLPIPHSVFIRQFPNTSKSESTVQSQGLQGSGKTNANLQTAIVDAEQRGEVVLKLQDLKATLQQAKEDLAGLVREYQELMNVKLALDIEIATYRSFLEGEEYRSVGVPLVPRRPRGLAVSLPEPAAGTACARGRCWRWR</sequence>
<dbReference type="InterPro" id="IPR039008">
    <property type="entry name" value="IF_rod_dom"/>
</dbReference>
<keyword evidence="7" id="KW-1185">Reference proteome</keyword>
<gene>
    <name evidence="6" type="ORF">HPG69_015088</name>
</gene>
<organism evidence="6 7">
    <name type="scientific">Diceros bicornis minor</name>
    <name type="common">South-central black rhinoceros</name>
    <dbReference type="NCBI Taxonomy" id="77932"/>
    <lineage>
        <taxon>Eukaryota</taxon>
        <taxon>Metazoa</taxon>
        <taxon>Chordata</taxon>
        <taxon>Craniata</taxon>
        <taxon>Vertebrata</taxon>
        <taxon>Euteleostomi</taxon>
        <taxon>Mammalia</taxon>
        <taxon>Eutheria</taxon>
        <taxon>Laurasiatheria</taxon>
        <taxon>Perissodactyla</taxon>
        <taxon>Rhinocerotidae</taxon>
        <taxon>Diceros</taxon>
    </lineage>
</organism>
<evidence type="ECO:0000256" key="1">
    <source>
        <dbReference type="ARBA" id="ARBA00022744"/>
    </source>
</evidence>
<reference evidence="6 7" key="1">
    <citation type="journal article" date="2020" name="Mol. Biol. Evol.">
        <title>Interspecific Gene Flow and the Evolution of Specialization in Black and White Rhinoceros.</title>
        <authorList>
            <person name="Moodley Y."/>
            <person name="Westbury M.V."/>
            <person name="Russo I.M."/>
            <person name="Gopalakrishnan S."/>
            <person name="Rakotoarivelo A."/>
            <person name="Olsen R.A."/>
            <person name="Prost S."/>
            <person name="Tunstall T."/>
            <person name="Ryder O.A."/>
            <person name="Dalen L."/>
            <person name="Bruford M.W."/>
        </authorList>
    </citation>
    <scope>NUCLEOTIDE SEQUENCE [LARGE SCALE GENOMIC DNA]</scope>
    <source>
        <strain evidence="6">SBR-YM</strain>
        <tissue evidence="6">Skin</tissue>
    </source>
</reference>
<dbReference type="SUPFAM" id="SSF64593">
    <property type="entry name" value="Intermediate filament protein, coiled coil region"/>
    <property type="match status" value="1"/>
</dbReference>
<accession>A0A7J7FK86</accession>
<comment type="caution">
    <text evidence="6">The sequence shown here is derived from an EMBL/GenBank/DDBJ whole genome shotgun (WGS) entry which is preliminary data.</text>
</comment>
<dbReference type="GO" id="GO:0005615">
    <property type="term" value="C:extracellular space"/>
    <property type="evidence" value="ECO:0007669"/>
    <property type="project" value="TreeGrafter"/>
</dbReference>
<keyword evidence="3 4" id="KW-0175">Coiled coil</keyword>
<dbReference type="GO" id="GO:0031424">
    <property type="term" value="P:keratinization"/>
    <property type="evidence" value="ECO:0007669"/>
    <property type="project" value="TreeGrafter"/>
</dbReference>
<dbReference type="Proteomes" id="UP000551758">
    <property type="component" value="Unassembled WGS sequence"/>
</dbReference>
<feature type="coiled-coil region" evidence="4">
    <location>
        <begin position="136"/>
        <end position="170"/>
    </location>
</feature>
<keyword evidence="2" id="KW-0403">Intermediate filament</keyword>
<protein>
    <recommendedName>
        <fullName evidence="5">IF rod domain-containing protein</fullName>
    </recommendedName>
</protein>
<name>A0A7J7FK86_DICBM</name>
<dbReference type="GO" id="GO:0045095">
    <property type="term" value="C:keratin filament"/>
    <property type="evidence" value="ECO:0007669"/>
    <property type="project" value="TreeGrafter"/>
</dbReference>
<dbReference type="PANTHER" id="PTHR45616">
    <property type="entry name" value="GATA-TYPE DOMAIN-CONTAINING PROTEIN"/>
    <property type="match status" value="1"/>
</dbReference>
<evidence type="ECO:0000313" key="7">
    <source>
        <dbReference type="Proteomes" id="UP000551758"/>
    </source>
</evidence>
<evidence type="ECO:0000256" key="2">
    <source>
        <dbReference type="ARBA" id="ARBA00022754"/>
    </source>
</evidence>
<dbReference type="GO" id="GO:0045109">
    <property type="term" value="P:intermediate filament organization"/>
    <property type="evidence" value="ECO:0007669"/>
    <property type="project" value="TreeGrafter"/>
</dbReference>
<proteinExistence type="predicted"/>
<dbReference type="EMBL" id="JACDTQ010000370">
    <property type="protein sequence ID" value="KAF5928482.1"/>
    <property type="molecule type" value="Genomic_DNA"/>
</dbReference>